<dbReference type="Proteomes" id="UP001185092">
    <property type="component" value="Unassembled WGS sequence"/>
</dbReference>
<gene>
    <name evidence="1" type="ORF">HNQ88_002288</name>
</gene>
<keyword evidence="2" id="KW-1185">Reference proteome</keyword>
<comment type="caution">
    <text evidence="1">The sequence shown here is derived from an EMBL/GenBank/DDBJ whole genome shotgun (WGS) entry which is preliminary data.</text>
</comment>
<name>A0AAE3XNZ0_9BACT</name>
<dbReference type="EMBL" id="JAVDQD010000002">
    <property type="protein sequence ID" value="MDR6239251.1"/>
    <property type="molecule type" value="Genomic_DNA"/>
</dbReference>
<sequence>MSINKINDIISGKEFKLEAGLTKRQIINLLGEPDDILYSKSLQILKYDSLQISLFDNIILRYTYITLNMEIKPNDLFPDQIYTVEHDVDFYIIHYNKHVDLIFFNDTDNLFQIQRNFP</sequence>
<proteinExistence type="predicted"/>
<evidence type="ECO:0000313" key="1">
    <source>
        <dbReference type="EMBL" id="MDR6239251.1"/>
    </source>
</evidence>
<evidence type="ECO:0000313" key="2">
    <source>
        <dbReference type="Proteomes" id="UP001185092"/>
    </source>
</evidence>
<accession>A0AAE3XNZ0</accession>
<reference evidence="1" key="1">
    <citation type="submission" date="2023-07" db="EMBL/GenBank/DDBJ databases">
        <title>Genomic Encyclopedia of Type Strains, Phase IV (KMG-IV): sequencing the most valuable type-strain genomes for metagenomic binning, comparative biology and taxonomic classification.</title>
        <authorList>
            <person name="Goeker M."/>
        </authorList>
    </citation>
    <scope>NUCLEOTIDE SEQUENCE</scope>
    <source>
        <strain evidence="1">DSM 26174</strain>
    </source>
</reference>
<organism evidence="1 2">
    <name type="scientific">Aureibacter tunicatorum</name>
    <dbReference type="NCBI Taxonomy" id="866807"/>
    <lineage>
        <taxon>Bacteria</taxon>
        <taxon>Pseudomonadati</taxon>
        <taxon>Bacteroidota</taxon>
        <taxon>Cytophagia</taxon>
        <taxon>Cytophagales</taxon>
        <taxon>Persicobacteraceae</taxon>
        <taxon>Aureibacter</taxon>
    </lineage>
</organism>
<dbReference type="AlphaFoldDB" id="A0AAE3XNZ0"/>
<protein>
    <submittedName>
        <fullName evidence="1">Uncharacterized protein</fullName>
    </submittedName>
</protein>